<organism evidence="1 2">
    <name type="scientific">Hyaloscypha variabilis (strain UAMH 11265 / GT02V1 / F)</name>
    <name type="common">Meliniomyces variabilis</name>
    <dbReference type="NCBI Taxonomy" id="1149755"/>
    <lineage>
        <taxon>Eukaryota</taxon>
        <taxon>Fungi</taxon>
        <taxon>Dikarya</taxon>
        <taxon>Ascomycota</taxon>
        <taxon>Pezizomycotina</taxon>
        <taxon>Leotiomycetes</taxon>
        <taxon>Helotiales</taxon>
        <taxon>Hyaloscyphaceae</taxon>
        <taxon>Hyaloscypha</taxon>
        <taxon>Hyaloscypha variabilis</taxon>
    </lineage>
</organism>
<dbReference type="AlphaFoldDB" id="A0A2J6RBZ9"/>
<name>A0A2J6RBZ9_HYAVF</name>
<accession>A0A2J6RBZ9</accession>
<protein>
    <submittedName>
        <fullName evidence="1">Uncharacterized protein</fullName>
    </submittedName>
</protein>
<reference evidence="1 2" key="1">
    <citation type="submission" date="2016-04" db="EMBL/GenBank/DDBJ databases">
        <title>A degradative enzymes factory behind the ericoid mycorrhizal symbiosis.</title>
        <authorList>
            <consortium name="DOE Joint Genome Institute"/>
            <person name="Martino E."/>
            <person name="Morin E."/>
            <person name="Grelet G."/>
            <person name="Kuo A."/>
            <person name="Kohler A."/>
            <person name="Daghino S."/>
            <person name="Barry K."/>
            <person name="Choi C."/>
            <person name="Cichocki N."/>
            <person name="Clum A."/>
            <person name="Copeland A."/>
            <person name="Hainaut M."/>
            <person name="Haridas S."/>
            <person name="Labutti K."/>
            <person name="Lindquist E."/>
            <person name="Lipzen A."/>
            <person name="Khouja H.-R."/>
            <person name="Murat C."/>
            <person name="Ohm R."/>
            <person name="Olson A."/>
            <person name="Spatafora J."/>
            <person name="Veneault-Fourrey C."/>
            <person name="Henrissat B."/>
            <person name="Grigoriev I."/>
            <person name="Martin F."/>
            <person name="Perotto S."/>
        </authorList>
    </citation>
    <scope>NUCLEOTIDE SEQUENCE [LARGE SCALE GENOMIC DNA]</scope>
    <source>
        <strain evidence="1 2">F</strain>
    </source>
</reference>
<evidence type="ECO:0000313" key="1">
    <source>
        <dbReference type="EMBL" id="PMD36035.1"/>
    </source>
</evidence>
<keyword evidence="2" id="KW-1185">Reference proteome</keyword>
<dbReference type="OrthoDB" id="3533372at2759"/>
<gene>
    <name evidence="1" type="ORF">L207DRAFT_637210</name>
</gene>
<proteinExistence type="predicted"/>
<dbReference type="Proteomes" id="UP000235786">
    <property type="component" value="Unassembled WGS sequence"/>
</dbReference>
<dbReference type="EMBL" id="KZ613951">
    <property type="protein sequence ID" value="PMD36035.1"/>
    <property type="molecule type" value="Genomic_DNA"/>
</dbReference>
<evidence type="ECO:0000313" key="2">
    <source>
        <dbReference type="Proteomes" id="UP000235786"/>
    </source>
</evidence>
<sequence length="266" mass="30463">MADDDDTQEQAFKDLLEELESKRWTPLMDSSDIQNANDLISEAAQSQERAMKTASTLFKVPKYLKARQHKVQYIKAKVDFYTSRYNGITTSDIRNLIPKFIPSDDKVYLQRTRFIEGRASAHAKHSLAWLYRAVKNITKTIDACMDSCGWETKKFFGELTDEQRIAVLGAVFDQYPLWLVTQFRDREAVSVDFKQIWSPVDSIDRVALRSYYRLMFVGMADATYQFHFLGALGGNTEELKKAWREFPTCAAVEALELGGPESLPLA</sequence>